<dbReference type="PANTHER" id="PTHR28083">
    <property type="entry name" value="GOOD FOR FULL DBP5 ACTIVITY PROTEIN 2"/>
    <property type="match status" value="1"/>
</dbReference>
<dbReference type="InterPro" id="IPR040151">
    <property type="entry name" value="Gfd2/YDR514C-like"/>
</dbReference>
<dbReference type="OrthoDB" id="5953249at2759"/>
<sequence>MPEATPIMTGYYRYTGADFANWPDLLRDDQRDPLKAVLAHDSLVHSENPLHVEGVDGASMFMGTFHDGQQRLLFSSAQVDYVRYWLHAMQLTKDIIPLPYSECLLIPSGFSNVSPVVYKDGGSLRNALKHIEKNNKRLKNSNPKLLARRDAFERVRKYWATKSGTWCALDFEDWEMDHSVITEFGYKSIHWENGKEVEDMGHFTVKEYDSYRNGKTLKKLQAPLDDAVFDLPEAVPTQGIFIVDTAVLFAALIGQDNNKPGLKQACNQLQIQTDYLHNAGNDAFYTLSVLHTLASGGPLDTQREIRWPNRTGAPGTNSGVKVNFEAYEEDSDFSDQEDGAKGIQAYIGTFHDGQARLLFSSAQVDYLRYWMQAMKLTEHLIPLPYSDCMFLESSLATVAPTVFESLGALGATSKKLGRMNQSLKEKPLLVPRRATFERVRTLWNAQKGVWCALNFAAWEVDHTAISDIGWSLIRWESGTEVADRAHLVVEGNQKYKKTELQDGGEHEMVTKVKLKQKITDLFSRLGQHAPIFLVSNDSSGDLKYLRSNAFQISLSDLVLELPETMPSAGVFIVEPAELFDALTGSGDPNIDYNLKRICKHLEIDFGPVRNGGTDAECMLQALRSMASGPQLDAQREERWPDQTKSEVEVELGEWDNDPQCADLEAIFPPQKPLT</sequence>
<feature type="domain" description="Gfd2/YDR514C-like C-terminal" evidence="1">
    <location>
        <begin position="237"/>
        <end position="291"/>
    </location>
</feature>
<protein>
    <recommendedName>
        <fullName evidence="1">Gfd2/YDR514C-like C-terminal domain-containing protein</fullName>
    </recommendedName>
</protein>
<feature type="domain" description="Gfd2/YDR514C-like C-terminal" evidence="1">
    <location>
        <begin position="449"/>
        <end position="625"/>
    </location>
</feature>
<keyword evidence="3" id="KW-1185">Reference proteome</keyword>
<organism evidence="2 3">
    <name type="scientific">Mycena venus</name>
    <dbReference type="NCBI Taxonomy" id="2733690"/>
    <lineage>
        <taxon>Eukaryota</taxon>
        <taxon>Fungi</taxon>
        <taxon>Dikarya</taxon>
        <taxon>Basidiomycota</taxon>
        <taxon>Agaricomycotina</taxon>
        <taxon>Agaricomycetes</taxon>
        <taxon>Agaricomycetidae</taxon>
        <taxon>Agaricales</taxon>
        <taxon>Marasmiineae</taxon>
        <taxon>Mycenaceae</taxon>
        <taxon>Mycena</taxon>
    </lineage>
</organism>
<dbReference type="Pfam" id="PF21762">
    <property type="entry name" value="DEDDh_C"/>
    <property type="match status" value="3"/>
</dbReference>
<name>A0A8H6Y277_9AGAR</name>
<evidence type="ECO:0000313" key="2">
    <source>
        <dbReference type="EMBL" id="KAF7352710.1"/>
    </source>
</evidence>
<dbReference type="GO" id="GO:0005634">
    <property type="term" value="C:nucleus"/>
    <property type="evidence" value="ECO:0007669"/>
    <property type="project" value="TreeGrafter"/>
</dbReference>
<dbReference type="InterPro" id="IPR012337">
    <property type="entry name" value="RNaseH-like_sf"/>
</dbReference>
<gene>
    <name evidence="2" type="ORF">MVEN_01237000</name>
</gene>
<proteinExistence type="predicted"/>
<accession>A0A8H6Y277</accession>
<dbReference type="AlphaFoldDB" id="A0A8H6Y277"/>
<comment type="caution">
    <text evidence="2">The sequence shown here is derived from an EMBL/GenBank/DDBJ whole genome shotgun (WGS) entry which is preliminary data.</text>
</comment>
<evidence type="ECO:0000259" key="1">
    <source>
        <dbReference type="Pfam" id="PF21762"/>
    </source>
</evidence>
<dbReference type="PANTHER" id="PTHR28083:SF1">
    <property type="entry name" value="GOOD FOR FULL DBP5 ACTIVITY PROTEIN 2"/>
    <property type="match status" value="1"/>
</dbReference>
<dbReference type="EMBL" id="JACAZI010000009">
    <property type="protein sequence ID" value="KAF7352710.1"/>
    <property type="molecule type" value="Genomic_DNA"/>
</dbReference>
<evidence type="ECO:0000313" key="3">
    <source>
        <dbReference type="Proteomes" id="UP000620124"/>
    </source>
</evidence>
<reference evidence="2" key="1">
    <citation type="submission" date="2020-05" db="EMBL/GenBank/DDBJ databases">
        <title>Mycena genomes resolve the evolution of fungal bioluminescence.</title>
        <authorList>
            <person name="Tsai I.J."/>
        </authorList>
    </citation>
    <scope>NUCLEOTIDE SEQUENCE</scope>
    <source>
        <strain evidence="2">CCC161011</strain>
    </source>
</reference>
<dbReference type="InterPro" id="IPR048519">
    <property type="entry name" value="Gfd2/YDR514C-like_C"/>
</dbReference>
<dbReference type="SUPFAM" id="SSF53098">
    <property type="entry name" value="Ribonuclease H-like"/>
    <property type="match status" value="1"/>
</dbReference>
<dbReference type="Proteomes" id="UP000620124">
    <property type="component" value="Unassembled WGS sequence"/>
</dbReference>
<feature type="domain" description="Gfd2/YDR514C-like C-terminal" evidence="1">
    <location>
        <begin position="165"/>
        <end position="218"/>
    </location>
</feature>